<dbReference type="GO" id="GO:0016020">
    <property type="term" value="C:membrane"/>
    <property type="evidence" value="ECO:0007669"/>
    <property type="project" value="UniProtKB-SubCell"/>
</dbReference>
<keyword evidence="3 5" id="KW-1133">Transmembrane helix</keyword>
<evidence type="ECO:0000259" key="6">
    <source>
        <dbReference type="Pfam" id="PF03151"/>
    </source>
</evidence>
<dbReference type="AlphaFoldDB" id="A0A7S4JAB3"/>
<keyword evidence="2 5" id="KW-0812">Transmembrane</keyword>
<dbReference type="EMBL" id="HBKN01004985">
    <property type="protein sequence ID" value="CAE2257222.1"/>
    <property type="molecule type" value="Transcribed_RNA"/>
</dbReference>
<evidence type="ECO:0000256" key="4">
    <source>
        <dbReference type="ARBA" id="ARBA00023136"/>
    </source>
</evidence>
<gene>
    <name evidence="7" type="ORF">GTHE00462_LOCUS4100</name>
</gene>
<evidence type="ECO:0000256" key="2">
    <source>
        <dbReference type="ARBA" id="ARBA00022692"/>
    </source>
</evidence>
<comment type="subcellular location">
    <subcellularLocation>
        <location evidence="1">Membrane</location>
        <topology evidence="1">Multi-pass membrane protein</topology>
    </subcellularLocation>
</comment>
<dbReference type="PANTHER" id="PTHR11132">
    <property type="entry name" value="SOLUTE CARRIER FAMILY 35"/>
    <property type="match status" value="1"/>
</dbReference>
<dbReference type="Pfam" id="PF03151">
    <property type="entry name" value="TPT"/>
    <property type="match status" value="1"/>
</dbReference>
<feature type="transmembrane region" description="Helical" evidence="5">
    <location>
        <begin position="124"/>
        <end position="142"/>
    </location>
</feature>
<feature type="transmembrane region" description="Helical" evidence="5">
    <location>
        <begin position="241"/>
        <end position="260"/>
    </location>
</feature>
<evidence type="ECO:0000256" key="3">
    <source>
        <dbReference type="ARBA" id="ARBA00022989"/>
    </source>
</evidence>
<protein>
    <recommendedName>
        <fullName evidence="6">Sugar phosphate transporter domain-containing protein</fullName>
    </recommendedName>
</protein>
<feature type="transmembrane region" description="Helical" evidence="5">
    <location>
        <begin position="97"/>
        <end position="117"/>
    </location>
</feature>
<dbReference type="OMA" id="IYNEFAF"/>
<evidence type="ECO:0000313" key="7">
    <source>
        <dbReference type="EMBL" id="CAE2257222.1"/>
    </source>
</evidence>
<proteinExistence type="predicted"/>
<dbReference type="SUPFAM" id="SSF103481">
    <property type="entry name" value="Multidrug resistance efflux transporter EmrE"/>
    <property type="match status" value="1"/>
</dbReference>
<dbReference type="InterPro" id="IPR037185">
    <property type="entry name" value="EmrE-like"/>
</dbReference>
<feature type="transmembrane region" description="Helical" evidence="5">
    <location>
        <begin position="36"/>
        <end position="57"/>
    </location>
</feature>
<keyword evidence="4 5" id="KW-0472">Membrane</keyword>
<feature type="transmembrane region" description="Helical" evidence="5">
    <location>
        <begin position="7"/>
        <end position="24"/>
    </location>
</feature>
<accession>A0A7S4JAB3</accession>
<feature type="transmembrane region" description="Helical" evidence="5">
    <location>
        <begin position="190"/>
        <end position="210"/>
    </location>
</feature>
<feature type="transmembrane region" description="Helical" evidence="5">
    <location>
        <begin position="302"/>
        <end position="320"/>
    </location>
</feature>
<sequence>MANTTKLVLLVAGWYIGNTLYNIYNKKACNNIHAHWSVAFAQLVVGVIWCAMLWIPGIRKAPNLTAGDWLSLAPIGLFAAAAHGGSVLAMGAGAVSFAQIVKACEPVFAALIGIVVPPIETKPALAYMMLLVIVGGVGLACVKEGKGVEINVFAFGWASFANLAAALKGKLGKDQTHKLKADKSKNMDAANTYAVMNILSALWTFIAVASTELSTIQDTWNHAVADGAAACKKDMNGKGCFGASDIILNITLSGVFFYLYNELAFAFTAEVGAVTSSVLNTLKRVIIIVVTAIIFGEAMDRNAMIGSAVAIAGTMFYSLAESAGKQKKH</sequence>
<organism evidence="7">
    <name type="scientific">Guillardia theta</name>
    <name type="common">Cryptophyte</name>
    <name type="synonym">Cryptomonas phi</name>
    <dbReference type="NCBI Taxonomy" id="55529"/>
    <lineage>
        <taxon>Eukaryota</taxon>
        <taxon>Cryptophyceae</taxon>
        <taxon>Pyrenomonadales</taxon>
        <taxon>Geminigeraceae</taxon>
        <taxon>Guillardia</taxon>
    </lineage>
</organism>
<evidence type="ECO:0000256" key="1">
    <source>
        <dbReference type="ARBA" id="ARBA00004141"/>
    </source>
</evidence>
<feature type="domain" description="Sugar phosphate transporter" evidence="6">
    <location>
        <begin position="6"/>
        <end position="318"/>
    </location>
</feature>
<feature type="transmembrane region" description="Helical" evidence="5">
    <location>
        <begin position="272"/>
        <end position="296"/>
    </location>
</feature>
<feature type="transmembrane region" description="Helical" evidence="5">
    <location>
        <begin position="148"/>
        <end position="169"/>
    </location>
</feature>
<dbReference type="InterPro" id="IPR050186">
    <property type="entry name" value="TPT_transporter"/>
</dbReference>
<reference evidence="7" key="1">
    <citation type="submission" date="2021-01" db="EMBL/GenBank/DDBJ databases">
        <authorList>
            <person name="Corre E."/>
            <person name="Pelletier E."/>
            <person name="Niang G."/>
            <person name="Scheremetjew M."/>
            <person name="Finn R."/>
            <person name="Kale V."/>
            <person name="Holt S."/>
            <person name="Cochrane G."/>
            <person name="Meng A."/>
            <person name="Brown T."/>
            <person name="Cohen L."/>
        </authorList>
    </citation>
    <scope>NUCLEOTIDE SEQUENCE</scope>
    <source>
        <strain evidence="7">CCMP 2712</strain>
    </source>
</reference>
<feature type="transmembrane region" description="Helical" evidence="5">
    <location>
        <begin position="69"/>
        <end position="91"/>
    </location>
</feature>
<name>A0A7S4JAB3_GUITH</name>
<evidence type="ECO:0000256" key="5">
    <source>
        <dbReference type="SAM" id="Phobius"/>
    </source>
</evidence>
<dbReference type="InterPro" id="IPR004853">
    <property type="entry name" value="Sugar_P_trans_dom"/>
</dbReference>